<dbReference type="PANTHER" id="PTHR31343:SF42">
    <property type="entry name" value="T15D22.8"/>
    <property type="match status" value="1"/>
</dbReference>
<reference evidence="2 3" key="1">
    <citation type="journal article" date="2022" name="Cell">
        <title>Repeat-based holocentromeres influence genome architecture and karyotype evolution.</title>
        <authorList>
            <person name="Hofstatter P.G."/>
            <person name="Thangavel G."/>
            <person name="Lux T."/>
            <person name="Neumann P."/>
            <person name="Vondrak T."/>
            <person name="Novak P."/>
            <person name="Zhang M."/>
            <person name="Costa L."/>
            <person name="Castellani M."/>
            <person name="Scott A."/>
            <person name="Toegelov H."/>
            <person name="Fuchs J."/>
            <person name="Mata-Sucre Y."/>
            <person name="Dias Y."/>
            <person name="Vanzela A.L.L."/>
            <person name="Huettel B."/>
            <person name="Almeida C.C.S."/>
            <person name="Simkova H."/>
            <person name="Souza G."/>
            <person name="Pedrosa-Harand A."/>
            <person name="Macas J."/>
            <person name="Mayer K.F.X."/>
            <person name="Houben A."/>
            <person name="Marques A."/>
        </authorList>
    </citation>
    <scope>NUCLEOTIDE SEQUENCE [LARGE SCALE GENOMIC DNA]</scope>
    <source>
        <strain evidence="2">RhyTen1mFocal</strain>
    </source>
</reference>
<dbReference type="PANTHER" id="PTHR31343">
    <property type="entry name" value="T15D22.8"/>
    <property type="match status" value="1"/>
</dbReference>
<accession>A0AAD6EPL2</accession>
<sequence>MVLSTPPSPRFQAQDDDRFYCPPPRRHLRAAAAAAAAAKEAAEEVLKAQAAAKESNLERFVASTSLLVPRTSISTRHRTNCQIESTPPPFFNLTDLWDSFKEWSAYGAGVPLLLHGTDSVVQYYVPFLSAIQLFLQNPHSTLTSRRLPREESDEDSCQEETSSDSENEGLVVVGRERTEEMPSCTHRAAETEVDGGFSSDDSNSNGGRHQLPVFQFFEHDPPYARQPLADKIWTLAAKFPELKMYRSCDLLPSSWISVAWYPIYRIPTGPTLQDLDACFLTFHSLSTVQGDGIMHEEITVPSASIMRQNPSDNPDKLTLPLLGLASYKFKESIWISNGPHERELVTNLMHSADEWLCSRQVNHPDYRFFLSHYSTAL</sequence>
<feature type="region of interest" description="Disordered" evidence="1">
    <location>
        <begin position="142"/>
        <end position="169"/>
    </location>
</feature>
<dbReference type="Pfam" id="PF05623">
    <property type="entry name" value="DUF789"/>
    <property type="match status" value="1"/>
</dbReference>
<dbReference type="AlphaFoldDB" id="A0AAD6EPL2"/>
<proteinExistence type="predicted"/>
<evidence type="ECO:0000313" key="3">
    <source>
        <dbReference type="Proteomes" id="UP001210211"/>
    </source>
</evidence>
<evidence type="ECO:0000313" key="2">
    <source>
        <dbReference type="EMBL" id="KAJ3691846.1"/>
    </source>
</evidence>
<organism evidence="2 3">
    <name type="scientific">Rhynchospora tenuis</name>
    <dbReference type="NCBI Taxonomy" id="198213"/>
    <lineage>
        <taxon>Eukaryota</taxon>
        <taxon>Viridiplantae</taxon>
        <taxon>Streptophyta</taxon>
        <taxon>Embryophyta</taxon>
        <taxon>Tracheophyta</taxon>
        <taxon>Spermatophyta</taxon>
        <taxon>Magnoliopsida</taxon>
        <taxon>Liliopsida</taxon>
        <taxon>Poales</taxon>
        <taxon>Cyperaceae</taxon>
        <taxon>Cyperoideae</taxon>
        <taxon>Rhynchosporeae</taxon>
        <taxon>Rhynchospora</taxon>
    </lineage>
</organism>
<dbReference type="Proteomes" id="UP001210211">
    <property type="component" value="Unassembled WGS sequence"/>
</dbReference>
<name>A0AAD6EPL2_9POAL</name>
<evidence type="ECO:0000256" key="1">
    <source>
        <dbReference type="SAM" id="MobiDB-lite"/>
    </source>
</evidence>
<gene>
    <name evidence="2" type="ORF">LUZ61_021010</name>
</gene>
<comment type="caution">
    <text evidence="2">The sequence shown here is derived from an EMBL/GenBank/DDBJ whole genome shotgun (WGS) entry which is preliminary data.</text>
</comment>
<dbReference type="EMBL" id="JAMRDG010000002">
    <property type="protein sequence ID" value="KAJ3691846.1"/>
    <property type="molecule type" value="Genomic_DNA"/>
</dbReference>
<feature type="compositionally biased region" description="Acidic residues" evidence="1">
    <location>
        <begin position="151"/>
        <end position="167"/>
    </location>
</feature>
<keyword evidence="3" id="KW-1185">Reference proteome</keyword>
<protein>
    <submittedName>
        <fullName evidence="2">Uncharacterized protein</fullName>
    </submittedName>
</protein>
<dbReference type="InterPro" id="IPR008507">
    <property type="entry name" value="DUF789"/>
</dbReference>